<sequence>MPTQMDSNIVERSNSDFVGPAKNRTPCAACREQHKKCDTSKGFPCMGCKSNTQKASACRPTTTPSKSITPPASAESGSDQTFFTATRTSALTPELEPPMVPVQADISQLHSNEDKNLQGLFMPQAFHQQYLPFYEPDRQVISNTGLGDILPCGDNLAFFGTAPVRNVQLFPGFAGILAESTMNTGMEYVQGHDSFFVTYNGQVSIILIYSLTSLILPLFRQRSRQVASLTSTPSTSRTVRHSNFERALMKNWTGQPRTCVDTDVMNSLPCYNDVSFVLLKK</sequence>
<dbReference type="CDD" id="cd00067">
    <property type="entry name" value="GAL4"/>
    <property type="match status" value="1"/>
</dbReference>
<name>A0A0H2R4W3_9AGAM</name>
<feature type="region of interest" description="Disordered" evidence="1">
    <location>
        <begin position="52"/>
        <end position="81"/>
    </location>
</feature>
<evidence type="ECO:0000256" key="1">
    <source>
        <dbReference type="SAM" id="MobiDB-lite"/>
    </source>
</evidence>
<proteinExistence type="predicted"/>
<protein>
    <submittedName>
        <fullName evidence="2">Uncharacterized protein</fullName>
    </submittedName>
</protein>
<dbReference type="GO" id="GO:0000981">
    <property type="term" value="F:DNA-binding transcription factor activity, RNA polymerase II-specific"/>
    <property type="evidence" value="ECO:0007669"/>
    <property type="project" value="InterPro"/>
</dbReference>
<accession>A0A0H2R4W3</accession>
<evidence type="ECO:0000313" key="3">
    <source>
        <dbReference type="Proteomes" id="UP000053477"/>
    </source>
</evidence>
<reference evidence="2 3" key="1">
    <citation type="submission" date="2015-04" db="EMBL/GenBank/DDBJ databases">
        <title>Complete genome sequence of Schizopora paradoxa KUC8140, a cosmopolitan wood degrader in East Asia.</title>
        <authorList>
            <consortium name="DOE Joint Genome Institute"/>
            <person name="Min B."/>
            <person name="Park H."/>
            <person name="Jang Y."/>
            <person name="Kim J.-J."/>
            <person name="Kim K.H."/>
            <person name="Pangilinan J."/>
            <person name="Lipzen A."/>
            <person name="Riley R."/>
            <person name="Grigoriev I.V."/>
            <person name="Spatafora J.W."/>
            <person name="Choi I.-G."/>
        </authorList>
    </citation>
    <scope>NUCLEOTIDE SEQUENCE [LARGE SCALE GENOMIC DNA]</scope>
    <source>
        <strain evidence="2 3">KUC8140</strain>
    </source>
</reference>
<organism evidence="2 3">
    <name type="scientific">Schizopora paradoxa</name>
    <dbReference type="NCBI Taxonomy" id="27342"/>
    <lineage>
        <taxon>Eukaryota</taxon>
        <taxon>Fungi</taxon>
        <taxon>Dikarya</taxon>
        <taxon>Basidiomycota</taxon>
        <taxon>Agaricomycotina</taxon>
        <taxon>Agaricomycetes</taxon>
        <taxon>Hymenochaetales</taxon>
        <taxon>Schizoporaceae</taxon>
        <taxon>Schizopora</taxon>
    </lineage>
</organism>
<dbReference type="AlphaFoldDB" id="A0A0H2R4W3"/>
<dbReference type="Proteomes" id="UP000053477">
    <property type="component" value="Unassembled WGS sequence"/>
</dbReference>
<gene>
    <name evidence="2" type="ORF">SCHPADRAFT_692148</name>
</gene>
<keyword evidence="3" id="KW-1185">Reference proteome</keyword>
<dbReference type="InParanoid" id="A0A0H2R4W3"/>
<dbReference type="EMBL" id="KQ086211">
    <property type="protein sequence ID" value="KLO06387.1"/>
    <property type="molecule type" value="Genomic_DNA"/>
</dbReference>
<feature type="compositionally biased region" description="Low complexity" evidence="1">
    <location>
        <begin position="60"/>
        <end position="73"/>
    </location>
</feature>
<dbReference type="InterPro" id="IPR001138">
    <property type="entry name" value="Zn2Cys6_DnaBD"/>
</dbReference>
<dbReference type="GO" id="GO:0008270">
    <property type="term" value="F:zinc ion binding"/>
    <property type="evidence" value="ECO:0007669"/>
    <property type="project" value="InterPro"/>
</dbReference>
<evidence type="ECO:0000313" key="2">
    <source>
        <dbReference type="EMBL" id="KLO06387.1"/>
    </source>
</evidence>